<accession>D7CS33</accession>
<dbReference type="GO" id="GO:0051607">
    <property type="term" value="P:defense response to virus"/>
    <property type="evidence" value="ECO:0007669"/>
    <property type="project" value="UniProtKB-UniRule"/>
</dbReference>
<name>D7CS33_TRURR</name>
<dbReference type="GO" id="GO:0046872">
    <property type="term" value="F:metal ion binding"/>
    <property type="evidence" value="ECO:0007669"/>
    <property type="project" value="UniProtKB-UniRule"/>
</dbReference>
<feature type="binding site" evidence="9">
    <location>
        <position position="10"/>
    </location>
    <ligand>
        <name>Mg(2+)</name>
        <dbReference type="ChEBI" id="CHEBI:18420"/>
        <note>catalytic</note>
    </ligand>
</feature>
<keyword evidence="8 9" id="KW-0051">Antiviral defense</keyword>
<evidence type="ECO:0000256" key="4">
    <source>
        <dbReference type="ARBA" id="ARBA00022723"/>
    </source>
</evidence>
<keyword evidence="4 9" id="KW-0479">Metal-binding</keyword>
<sequence>MAGLYTVSYDIPNDNRRVKLANVLKSFGERVQYSVFECWLEPRELRELRQKLEARLNEREDSVRIYPVGSPVEVLGSGSPTEDARLFMF</sequence>
<dbReference type="GO" id="GO:0043571">
    <property type="term" value="P:maintenance of CRISPR repeat elements"/>
    <property type="evidence" value="ECO:0007669"/>
    <property type="project" value="UniProtKB-UniRule"/>
</dbReference>
<dbReference type="AlphaFoldDB" id="D7CS33"/>
<evidence type="ECO:0000256" key="3">
    <source>
        <dbReference type="ARBA" id="ARBA00022722"/>
    </source>
</evidence>
<dbReference type="OrthoDB" id="9798176at2"/>
<evidence type="ECO:0000256" key="2">
    <source>
        <dbReference type="ARBA" id="ARBA00009959"/>
    </source>
</evidence>
<dbReference type="EMBL" id="CP002049">
    <property type="protein sequence ID" value="ADI13565.1"/>
    <property type="molecule type" value="Genomic_DNA"/>
</dbReference>
<dbReference type="CDD" id="cd09725">
    <property type="entry name" value="Cas2_I_II_III"/>
    <property type="match status" value="1"/>
</dbReference>
<keyword evidence="6 9" id="KW-0378">Hydrolase</keyword>
<evidence type="ECO:0000313" key="10">
    <source>
        <dbReference type="EMBL" id="ADI13565.1"/>
    </source>
</evidence>
<evidence type="ECO:0000313" key="11">
    <source>
        <dbReference type="Proteomes" id="UP000000379"/>
    </source>
</evidence>
<evidence type="ECO:0000256" key="1">
    <source>
        <dbReference type="ARBA" id="ARBA00001946"/>
    </source>
</evidence>
<evidence type="ECO:0000256" key="8">
    <source>
        <dbReference type="ARBA" id="ARBA00023118"/>
    </source>
</evidence>
<comment type="subunit">
    <text evidence="9">Homodimer, forms a heterotetramer with a Cas1 homodimer.</text>
</comment>
<dbReference type="PANTHER" id="PTHR34405:SF3">
    <property type="entry name" value="CRISPR-ASSOCIATED ENDORIBONUCLEASE CAS2 3"/>
    <property type="match status" value="1"/>
</dbReference>
<dbReference type="HOGENOM" id="CLU_161124_3_0_0"/>
<reference evidence="10 11" key="2">
    <citation type="journal article" date="2011" name="Stand. Genomic Sci.">
        <title>Complete genome sequence of Truepera radiovictrix type strain (RQ-24).</title>
        <authorList>
            <person name="Ivanova N."/>
            <person name="Rohde C."/>
            <person name="Munk C."/>
            <person name="Nolan M."/>
            <person name="Lucas S."/>
            <person name="Del Rio T.G."/>
            <person name="Tice H."/>
            <person name="Deshpande S."/>
            <person name="Cheng J.F."/>
            <person name="Tapia R."/>
            <person name="Han C."/>
            <person name="Goodwin L."/>
            <person name="Pitluck S."/>
            <person name="Liolios K."/>
            <person name="Mavromatis K."/>
            <person name="Mikhailova N."/>
            <person name="Pati A."/>
            <person name="Chen A."/>
            <person name="Palaniappan K."/>
            <person name="Land M."/>
            <person name="Hauser L."/>
            <person name="Chang Y.J."/>
            <person name="Jeffries C.D."/>
            <person name="Brambilla E."/>
            <person name="Rohde M."/>
            <person name="Goker M."/>
            <person name="Tindall B.J."/>
            <person name="Woyke T."/>
            <person name="Bristow J."/>
            <person name="Eisen J.A."/>
            <person name="Markowitz V."/>
            <person name="Hugenholtz P."/>
            <person name="Kyrpides N.C."/>
            <person name="Klenk H.P."/>
            <person name="Lapidus A."/>
        </authorList>
    </citation>
    <scope>NUCLEOTIDE SEQUENCE [LARGE SCALE GENOMIC DNA]</scope>
    <source>
        <strain evidence="11">DSM 17093 / CIP 108686 / LMG 22925 / RQ-24</strain>
    </source>
</reference>
<dbReference type="KEGG" id="tra:Trad_0428"/>
<reference evidence="11" key="1">
    <citation type="submission" date="2010-05" db="EMBL/GenBank/DDBJ databases">
        <title>The complete genome of Truepera radiovictris DSM 17093.</title>
        <authorList>
            <consortium name="US DOE Joint Genome Institute (JGI-PGF)"/>
            <person name="Lucas S."/>
            <person name="Copeland A."/>
            <person name="Lapidus A."/>
            <person name="Glavina del Rio T."/>
            <person name="Dalin E."/>
            <person name="Tice H."/>
            <person name="Bruce D."/>
            <person name="Goodwin L."/>
            <person name="Pitluck S."/>
            <person name="Kyrpides N."/>
            <person name="Mavromatis K."/>
            <person name="Ovchinnikova G."/>
            <person name="Munk A.C."/>
            <person name="Detter J.C."/>
            <person name="Han C."/>
            <person name="Tapia R."/>
            <person name="Land M."/>
            <person name="Hauser L."/>
            <person name="Markowitz V."/>
            <person name="Cheng J.-F."/>
            <person name="Hugenholtz P."/>
            <person name="Woyke T."/>
            <person name="Wu D."/>
            <person name="Tindall B."/>
            <person name="Pomrenke H.G."/>
            <person name="Brambilla E."/>
            <person name="Klenk H.-P."/>
            <person name="Eisen J.A."/>
        </authorList>
    </citation>
    <scope>NUCLEOTIDE SEQUENCE [LARGE SCALE GENOMIC DNA]</scope>
    <source>
        <strain evidence="11">DSM 17093 / CIP 108686 / LMG 22925 / RQ-24</strain>
    </source>
</reference>
<dbReference type="PANTHER" id="PTHR34405">
    <property type="entry name" value="CRISPR-ASSOCIATED ENDORIBONUCLEASE CAS2"/>
    <property type="match status" value="1"/>
</dbReference>
<evidence type="ECO:0000256" key="5">
    <source>
        <dbReference type="ARBA" id="ARBA00022759"/>
    </source>
</evidence>
<organism evidence="10 11">
    <name type="scientific">Truepera radiovictrix (strain DSM 17093 / CIP 108686 / LMG 22925 / RQ-24)</name>
    <dbReference type="NCBI Taxonomy" id="649638"/>
    <lineage>
        <taxon>Bacteria</taxon>
        <taxon>Thermotogati</taxon>
        <taxon>Deinococcota</taxon>
        <taxon>Deinococci</taxon>
        <taxon>Trueperales</taxon>
        <taxon>Trueperaceae</taxon>
        <taxon>Truepera</taxon>
    </lineage>
</organism>
<keyword evidence="3 9" id="KW-0540">Nuclease</keyword>
<dbReference type="Pfam" id="PF09827">
    <property type="entry name" value="CRISPR_Cas2"/>
    <property type="match status" value="1"/>
</dbReference>
<dbReference type="RefSeq" id="WP_013176945.1">
    <property type="nucleotide sequence ID" value="NC_014221.1"/>
</dbReference>
<keyword evidence="5 9" id="KW-0255">Endonuclease</keyword>
<dbReference type="InterPro" id="IPR019199">
    <property type="entry name" value="Virulence_VapD/CRISPR_Cas2"/>
</dbReference>
<dbReference type="GO" id="GO:0016787">
    <property type="term" value="F:hydrolase activity"/>
    <property type="evidence" value="ECO:0007669"/>
    <property type="project" value="UniProtKB-KW"/>
</dbReference>
<comment type="cofactor">
    <cofactor evidence="1 9">
        <name>Mg(2+)</name>
        <dbReference type="ChEBI" id="CHEBI:18420"/>
    </cofactor>
</comment>
<dbReference type="HAMAP" id="MF_01471">
    <property type="entry name" value="Cas2"/>
    <property type="match status" value="1"/>
</dbReference>
<evidence type="ECO:0000256" key="7">
    <source>
        <dbReference type="ARBA" id="ARBA00022842"/>
    </source>
</evidence>
<keyword evidence="7 9" id="KW-0460">Magnesium</keyword>
<dbReference type="NCBIfam" id="TIGR01573">
    <property type="entry name" value="cas2"/>
    <property type="match status" value="1"/>
</dbReference>
<evidence type="ECO:0000256" key="9">
    <source>
        <dbReference type="HAMAP-Rule" id="MF_01471"/>
    </source>
</evidence>
<dbReference type="GO" id="GO:0004521">
    <property type="term" value="F:RNA endonuclease activity"/>
    <property type="evidence" value="ECO:0007669"/>
    <property type="project" value="InterPro"/>
</dbReference>
<dbReference type="Proteomes" id="UP000000379">
    <property type="component" value="Chromosome"/>
</dbReference>
<dbReference type="STRING" id="649638.Trad_0428"/>
<dbReference type="EC" id="3.1.-.-" evidence="9"/>
<comment type="similarity">
    <text evidence="2 9">Belongs to the CRISPR-associated endoribonuclease Cas2 protein family.</text>
</comment>
<dbReference type="eggNOG" id="COG1343">
    <property type="taxonomic scope" value="Bacteria"/>
</dbReference>
<keyword evidence="11" id="KW-1185">Reference proteome</keyword>
<gene>
    <name evidence="9" type="primary">cas2</name>
    <name evidence="10" type="ordered locus">Trad_0428</name>
</gene>
<dbReference type="InterPro" id="IPR021127">
    <property type="entry name" value="CRISPR_associated_Cas2"/>
</dbReference>
<comment type="function">
    <text evidence="9">CRISPR (clustered regularly interspaced short palindromic repeat), is an adaptive immune system that provides protection against mobile genetic elements (viruses, transposable elements and conjugative plasmids). CRISPR clusters contain sequences complementary to antecedent mobile elements and target invading nucleic acids. CRISPR clusters are transcribed and processed into CRISPR RNA (crRNA). Functions as a ssRNA-specific endoribonuclease. Involved in the integration of spacer DNA into the CRISPR cassette.</text>
</comment>
<proteinExistence type="inferred from homology"/>
<protein>
    <recommendedName>
        <fullName evidence="9">CRISPR-associated endoribonuclease Cas2</fullName>
        <ecNumber evidence="9">3.1.-.-</ecNumber>
    </recommendedName>
</protein>
<dbReference type="SUPFAM" id="SSF143430">
    <property type="entry name" value="TTP0101/SSO1404-like"/>
    <property type="match status" value="1"/>
</dbReference>
<dbReference type="Gene3D" id="3.30.70.240">
    <property type="match status" value="1"/>
</dbReference>
<evidence type="ECO:0000256" key="6">
    <source>
        <dbReference type="ARBA" id="ARBA00022801"/>
    </source>
</evidence>